<evidence type="ECO:0000259" key="3">
    <source>
        <dbReference type="SMART" id="SM00822"/>
    </source>
</evidence>
<proteinExistence type="inferred from homology"/>
<sequence>MSRFVGKVVLVTGGTSGIGKAAAEAFAAEGAKVVVSGRREPEGLAVVEGIRTAGGEAAFVRADVSKEDDVRQLVAKTVAKYGRLDVAFNNAGVEWMGALTDATEADYRRVFDANVWGVLTAMKYEIPELLKAGGGAIINTTSVAGHVGMPGVSVYVASKHAVEGLTKAAALEYARQGVRVTAVAPAAVVTEMMGRFVGGEETEQAKGLAAMHPVGRMGRPAEVAAAVLYLASDAAKFVTGVSLPVDGGWLAQ</sequence>
<dbReference type="SUPFAM" id="SSF51735">
    <property type="entry name" value="NAD(P)-binding Rossmann-fold domains"/>
    <property type="match status" value="1"/>
</dbReference>
<dbReference type="RefSeq" id="WP_145243001.1">
    <property type="nucleotide sequence ID" value="NZ_CP036273.1"/>
</dbReference>
<dbReference type="GO" id="GO:0016491">
    <property type="term" value="F:oxidoreductase activity"/>
    <property type="evidence" value="ECO:0007669"/>
    <property type="project" value="UniProtKB-KW"/>
</dbReference>
<dbReference type="PRINTS" id="PR00081">
    <property type="entry name" value="GDHRDH"/>
</dbReference>
<dbReference type="PANTHER" id="PTHR24321">
    <property type="entry name" value="DEHYDROGENASES, SHORT CHAIN"/>
    <property type="match status" value="1"/>
</dbReference>
<dbReference type="InterPro" id="IPR020904">
    <property type="entry name" value="Sc_DH/Rdtase_CS"/>
</dbReference>
<dbReference type="InterPro" id="IPR002347">
    <property type="entry name" value="SDR_fam"/>
</dbReference>
<dbReference type="PANTHER" id="PTHR24321:SF11">
    <property type="entry name" value="BLR0893 PROTEIN"/>
    <property type="match status" value="1"/>
</dbReference>
<evidence type="ECO:0000313" key="5">
    <source>
        <dbReference type="Proteomes" id="UP000319576"/>
    </source>
</evidence>
<organism evidence="4 5">
    <name type="scientific">Urbifossiella limnaea</name>
    <dbReference type="NCBI Taxonomy" id="2528023"/>
    <lineage>
        <taxon>Bacteria</taxon>
        <taxon>Pseudomonadati</taxon>
        <taxon>Planctomycetota</taxon>
        <taxon>Planctomycetia</taxon>
        <taxon>Gemmatales</taxon>
        <taxon>Gemmataceae</taxon>
        <taxon>Urbifossiella</taxon>
    </lineage>
</organism>
<dbReference type="EMBL" id="CP036273">
    <property type="protein sequence ID" value="QDU22889.1"/>
    <property type="molecule type" value="Genomic_DNA"/>
</dbReference>
<gene>
    <name evidence="4" type="primary">linC</name>
    <name evidence="4" type="ORF">ETAA1_48780</name>
</gene>
<dbReference type="InterPro" id="IPR057326">
    <property type="entry name" value="KR_dom"/>
</dbReference>
<comment type="similarity">
    <text evidence="1">Belongs to the short-chain dehydrogenases/reductases (SDR) family.</text>
</comment>
<dbReference type="SMART" id="SM00822">
    <property type="entry name" value="PKS_KR"/>
    <property type="match status" value="1"/>
</dbReference>
<dbReference type="CDD" id="cd05233">
    <property type="entry name" value="SDR_c"/>
    <property type="match status" value="1"/>
</dbReference>
<dbReference type="Pfam" id="PF13561">
    <property type="entry name" value="adh_short_C2"/>
    <property type="match status" value="1"/>
</dbReference>
<dbReference type="EC" id="1.1.1.-" evidence="4"/>
<keyword evidence="2 4" id="KW-0560">Oxidoreductase</keyword>
<dbReference type="Proteomes" id="UP000319576">
    <property type="component" value="Chromosome"/>
</dbReference>
<dbReference type="AlphaFoldDB" id="A0A517XZF1"/>
<protein>
    <submittedName>
        <fullName evidence="4">2,5-dichloro-2,5-cyclohexadiene-1,4-diol dehydrogenase</fullName>
        <ecNumber evidence="4">1.1.1.-</ecNumber>
    </submittedName>
</protein>
<evidence type="ECO:0000313" key="4">
    <source>
        <dbReference type="EMBL" id="QDU22889.1"/>
    </source>
</evidence>
<dbReference type="PROSITE" id="PS00061">
    <property type="entry name" value="ADH_SHORT"/>
    <property type="match status" value="1"/>
</dbReference>
<dbReference type="NCBIfam" id="NF005559">
    <property type="entry name" value="PRK07231.1"/>
    <property type="match status" value="1"/>
</dbReference>
<accession>A0A517XZF1</accession>
<dbReference type="InterPro" id="IPR036291">
    <property type="entry name" value="NAD(P)-bd_dom_sf"/>
</dbReference>
<reference evidence="4 5" key="1">
    <citation type="submission" date="2019-02" db="EMBL/GenBank/DDBJ databases">
        <title>Deep-cultivation of Planctomycetes and their phenomic and genomic characterization uncovers novel biology.</title>
        <authorList>
            <person name="Wiegand S."/>
            <person name="Jogler M."/>
            <person name="Boedeker C."/>
            <person name="Pinto D."/>
            <person name="Vollmers J."/>
            <person name="Rivas-Marin E."/>
            <person name="Kohn T."/>
            <person name="Peeters S.H."/>
            <person name="Heuer A."/>
            <person name="Rast P."/>
            <person name="Oberbeckmann S."/>
            <person name="Bunk B."/>
            <person name="Jeske O."/>
            <person name="Meyerdierks A."/>
            <person name="Storesund J.E."/>
            <person name="Kallscheuer N."/>
            <person name="Luecker S."/>
            <person name="Lage O.M."/>
            <person name="Pohl T."/>
            <person name="Merkel B.J."/>
            <person name="Hornburger P."/>
            <person name="Mueller R.-W."/>
            <person name="Bruemmer F."/>
            <person name="Labrenz M."/>
            <person name="Spormann A.M."/>
            <person name="Op den Camp H."/>
            <person name="Overmann J."/>
            <person name="Amann R."/>
            <person name="Jetten M.S.M."/>
            <person name="Mascher T."/>
            <person name="Medema M.H."/>
            <person name="Devos D.P."/>
            <person name="Kaster A.-K."/>
            <person name="Ovreas L."/>
            <person name="Rohde M."/>
            <person name="Galperin M.Y."/>
            <person name="Jogler C."/>
        </authorList>
    </citation>
    <scope>NUCLEOTIDE SEQUENCE [LARGE SCALE GENOMIC DNA]</scope>
    <source>
        <strain evidence="4 5">ETA_A1</strain>
    </source>
</reference>
<dbReference type="Gene3D" id="3.40.50.720">
    <property type="entry name" value="NAD(P)-binding Rossmann-like Domain"/>
    <property type="match status" value="1"/>
</dbReference>
<dbReference type="FunFam" id="3.40.50.720:FF:000084">
    <property type="entry name" value="Short-chain dehydrogenase reductase"/>
    <property type="match status" value="1"/>
</dbReference>
<name>A0A517XZF1_9BACT</name>
<dbReference type="OrthoDB" id="266183at2"/>
<feature type="domain" description="Ketoreductase" evidence="3">
    <location>
        <begin position="7"/>
        <end position="192"/>
    </location>
</feature>
<keyword evidence="5" id="KW-1185">Reference proteome</keyword>
<evidence type="ECO:0000256" key="2">
    <source>
        <dbReference type="ARBA" id="ARBA00023002"/>
    </source>
</evidence>
<dbReference type="KEGG" id="uli:ETAA1_48780"/>
<evidence type="ECO:0000256" key="1">
    <source>
        <dbReference type="ARBA" id="ARBA00006484"/>
    </source>
</evidence>
<dbReference type="PRINTS" id="PR00080">
    <property type="entry name" value="SDRFAMILY"/>
</dbReference>